<dbReference type="Proteomes" id="UP000654279">
    <property type="component" value="Unassembled WGS sequence"/>
</dbReference>
<comment type="function">
    <text evidence="7">Catalyzes the NADPH-dependent reduction of L-glutamate 5-phosphate into L-glutamate 5-semialdehyde and phosphate. The product spontaneously undergoes cyclization to form 1-pyrroline-5-carboxylate.</text>
</comment>
<dbReference type="GO" id="GO:0055129">
    <property type="term" value="P:L-proline biosynthetic process"/>
    <property type="evidence" value="ECO:0007669"/>
    <property type="project" value="UniProtKB-UniRule"/>
</dbReference>
<dbReference type="Gene3D" id="3.40.605.10">
    <property type="entry name" value="Aldehyde Dehydrogenase, Chain A, domain 1"/>
    <property type="match status" value="1"/>
</dbReference>
<dbReference type="InterPro" id="IPR012134">
    <property type="entry name" value="Glu-5-SA_DH"/>
</dbReference>
<dbReference type="HAMAP" id="MF_00412">
    <property type="entry name" value="ProA"/>
    <property type="match status" value="1"/>
</dbReference>
<dbReference type="Pfam" id="PF00171">
    <property type="entry name" value="Aldedh"/>
    <property type="match status" value="2"/>
</dbReference>
<dbReference type="PANTHER" id="PTHR11063">
    <property type="entry name" value="GLUTAMATE SEMIALDEHYDE DEHYDROGENASE"/>
    <property type="match status" value="1"/>
</dbReference>
<evidence type="ECO:0000256" key="6">
    <source>
        <dbReference type="ARBA" id="ARBA00049024"/>
    </source>
</evidence>
<dbReference type="NCBIfam" id="TIGR00407">
    <property type="entry name" value="proA"/>
    <property type="match status" value="1"/>
</dbReference>
<organism evidence="9 10">
    <name type="scientific">Luoshenia tenuis</name>
    <dbReference type="NCBI Taxonomy" id="2763654"/>
    <lineage>
        <taxon>Bacteria</taxon>
        <taxon>Bacillati</taxon>
        <taxon>Bacillota</taxon>
        <taxon>Clostridia</taxon>
        <taxon>Christensenellales</taxon>
        <taxon>Christensenellaceae</taxon>
        <taxon>Luoshenia</taxon>
    </lineage>
</organism>
<dbReference type="Gene3D" id="3.40.309.10">
    <property type="entry name" value="Aldehyde Dehydrogenase, Chain A, domain 2"/>
    <property type="match status" value="1"/>
</dbReference>
<reference evidence="9" key="1">
    <citation type="submission" date="2020-08" db="EMBL/GenBank/DDBJ databases">
        <title>Genome public.</title>
        <authorList>
            <person name="Liu C."/>
            <person name="Sun Q."/>
        </authorList>
    </citation>
    <scope>NUCLEOTIDE SEQUENCE</scope>
    <source>
        <strain evidence="9">NSJ-44</strain>
    </source>
</reference>
<sequence length="419" mass="44999">MQQSIEEYIVALAQRAKKASRQLAQLTSAQKDAALEAMAQGLEANTAQILVENAKDMAAGRENGLSAALLDRLALDEKRLAQMAEGLRSVKALEDPVGEVEGMVKRPNGLLIGCQRVPMGVVAIIYEARPNVTSDVAGLCIKAGNAAILRGGKEALHSNLALSKVLRDALKGTDCPEDALLYIDQGGREATTYLMQLNGLVDVLIPRGGAGLIQHVVKNATVPVIETGVGNCHVFVDETAKIDQAIDIVINGKTTRPAVCNALETLLVHRSIAAEFLPRCAQKLKEKGVEIRGCQRTREWIPDALPASEEDYATEFLDLILAVRVVDGLDEAIAHVQRYSTGHSECIVTENYSNAQAFLQQVDAAAVYVNASTRFTDGFEFGLGAEIGISTQKLHARGPMGLKALTTTKYIVYGSGQIR</sequence>
<comment type="catalytic activity">
    <reaction evidence="6 7">
        <text>L-glutamate 5-semialdehyde + phosphate + NADP(+) = L-glutamyl 5-phosphate + NADPH + H(+)</text>
        <dbReference type="Rhea" id="RHEA:19541"/>
        <dbReference type="ChEBI" id="CHEBI:15378"/>
        <dbReference type="ChEBI" id="CHEBI:43474"/>
        <dbReference type="ChEBI" id="CHEBI:57783"/>
        <dbReference type="ChEBI" id="CHEBI:58066"/>
        <dbReference type="ChEBI" id="CHEBI:58274"/>
        <dbReference type="ChEBI" id="CHEBI:58349"/>
        <dbReference type="EC" id="1.2.1.41"/>
    </reaction>
</comment>
<dbReference type="InterPro" id="IPR015590">
    <property type="entry name" value="Aldehyde_DH_dom"/>
</dbReference>
<accession>A0A926HLT9</accession>
<keyword evidence="2 7" id="KW-0028">Amino-acid biosynthesis</keyword>
<feature type="domain" description="Aldehyde dehydrogenase" evidence="8">
    <location>
        <begin position="6"/>
        <end position="286"/>
    </location>
</feature>
<evidence type="ECO:0000256" key="1">
    <source>
        <dbReference type="ARBA" id="ARBA00004985"/>
    </source>
</evidence>
<evidence type="ECO:0000259" key="8">
    <source>
        <dbReference type="Pfam" id="PF00171"/>
    </source>
</evidence>
<dbReference type="RefSeq" id="WP_249285108.1">
    <property type="nucleotide sequence ID" value="NZ_JACRSO010000002.1"/>
</dbReference>
<evidence type="ECO:0000256" key="4">
    <source>
        <dbReference type="ARBA" id="ARBA00022857"/>
    </source>
</evidence>
<dbReference type="CDD" id="cd07079">
    <property type="entry name" value="ALDH_F18-19_ProA-GPR"/>
    <property type="match status" value="1"/>
</dbReference>
<comment type="pathway">
    <text evidence="1 7">Amino-acid biosynthesis; L-proline biosynthesis; L-glutamate 5-semialdehyde from L-glutamate: step 2/2.</text>
</comment>
<gene>
    <name evidence="7" type="primary">proA</name>
    <name evidence="9" type="ORF">H8699_05145</name>
</gene>
<name>A0A926HLT9_9FIRM</name>
<dbReference type="InterPro" id="IPR000965">
    <property type="entry name" value="GPR_dom"/>
</dbReference>
<proteinExistence type="inferred from homology"/>
<dbReference type="SUPFAM" id="SSF53720">
    <property type="entry name" value="ALDH-like"/>
    <property type="match status" value="1"/>
</dbReference>
<keyword evidence="10" id="KW-1185">Reference proteome</keyword>
<evidence type="ECO:0000313" key="10">
    <source>
        <dbReference type="Proteomes" id="UP000654279"/>
    </source>
</evidence>
<dbReference type="InterPro" id="IPR016161">
    <property type="entry name" value="Ald_DH/histidinol_DH"/>
</dbReference>
<dbReference type="InterPro" id="IPR016163">
    <property type="entry name" value="Ald_DH_C"/>
</dbReference>
<dbReference type="AlphaFoldDB" id="A0A926HLT9"/>
<feature type="domain" description="Aldehyde dehydrogenase" evidence="8">
    <location>
        <begin position="320"/>
        <end position="382"/>
    </location>
</feature>
<dbReference type="PANTHER" id="PTHR11063:SF8">
    <property type="entry name" value="DELTA-1-PYRROLINE-5-CARBOXYLATE SYNTHASE"/>
    <property type="match status" value="1"/>
</dbReference>
<keyword evidence="5 7" id="KW-0560">Oxidoreductase</keyword>
<evidence type="ECO:0000256" key="3">
    <source>
        <dbReference type="ARBA" id="ARBA00022650"/>
    </source>
</evidence>
<keyword evidence="3 7" id="KW-0641">Proline biosynthesis</keyword>
<dbReference type="NCBIfam" id="NF001221">
    <property type="entry name" value="PRK00197.1"/>
    <property type="match status" value="1"/>
</dbReference>
<dbReference type="FunFam" id="3.40.309.10:FF:000006">
    <property type="entry name" value="Gamma-glutamyl phosphate reductase"/>
    <property type="match status" value="1"/>
</dbReference>
<dbReference type="GO" id="GO:0004350">
    <property type="term" value="F:glutamate-5-semialdehyde dehydrogenase activity"/>
    <property type="evidence" value="ECO:0007669"/>
    <property type="project" value="UniProtKB-UniRule"/>
</dbReference>
<evidence type="ECO:0000256" key="5">
    <source>
        <dbReference type="ARBA" id="ARBA00023002"/>
    </source>
</evidence>
<evidence type="ECO:0000256" key="7">
    <source>
        <dbReference type="HAMAP-Rule" id="MF_00412"/>
    </source>
</evidence>
<dbReference type="PIRSF" id="PIRSF000151">
    <property type="entry name" value="GPR"/>
    <property type="match status" value="1"/>
</dbReference>
<comment type="caution">
    <text evidence="9">The sequence shown here is derived from an EMBL/GenBank/DDBJ whole genome shotgun (WGS) entry which is preliminary data.</text>
</comment>
<keyword evidence="4 7" id="KW-0521">NADP</keyword>
<dbReference type="EC" id="1.2.1.41" evidence="7"/>
<comment type="subcellular location">
    <subcellularLocation>
        <location evidence="7">Cytoplasm</location>
    </subcellularLocation>
</comment>
<protein>
    <recommendedName>
        <fullName evidence="7">Gamma-glutamyl phosphate reductase</fullName>
        <shortName evidence="7">GPR</shortName>
        <ecNumber evidence="7">1.2.1.41</ecNumber>
    </recommendedName>
    <alternativeName>
        <fullName evidence="7">Glutamate-5-semialdehyde dehydrogenase</fullName>
    </alternativeName>
    <alternativeName>
        <fullName evidence="7">Glutamyl-gamma-semialdehyde dehydrogenase</fullName>
        <shortName evidence="7">GSA dehydrogenase</shortName>
    </alternativeName>
</protein>
<evidence type="ECO:0000313" key="9">
    <source>
        <dbReference type="EMBL" id="MBC8528814.1"/>
    </source>
</evidence>
<dbReference type="InterPro" id="IPR016162">
    <property type="entry name" value="Ald_DH_N"/>
</dbReference>
<comment type="similarity">
    <text evidence="7">Belongs to the gamma-glutamyl phosphate reductase family.</text>
</comment>
<dbReference type="GO" id="GO:0005737">
    <property type="term" value="C:cytoplasm"/>
    <property type="evidence" value="ECO:0007669"/>
    <property type="project" value="UniProtKB-SubCell"/>
</dbReference>
<dbReference type="GO" id="GO:0050661">
    <property type="term" value="F:NADP binding"/>
    <property type="evidence" value="ECO:0007669"/>
    <property type="project" value="InterPro"/>
</dbReference>
<evidence type="ECO:0000256" key="2">
    <source>
        <dbReference type="ARBA" id="ARBA00022605"/>
    </source>
</evidence>
<dbReference type="EMBL" id="JACRSO010000002">
    <property type="protein sequence ID" value="MBC8528814.1"/>
    <property type="molecule type" value="Genomic_DNA"/>
</dbReference>
<keyword evidence="7" id="KW-0963">Cytoplasm</keyword>